<comment type="similarity">
    <text evidence="2 10">Belongs to the anamorsin family.</text>
</comment>
<keyword evidence="8 10" id="KW-0411">Iron-sulfur</keyword>
<evidence type="ECO:0000256" key="4">
    <source>
        <dbReference type="ARBA" id="ARBA00022490"/>
    </source>
</evidence>
<evidence type="ECO:0000256" key="6">
    <source>
        <dbReference type="ARBA" id="ARBA00022723"/>
    </source>
</evidence>
<feature type="binding site" evidence="10">
    <location>
        <position position="338"/>
    </location>
    <ligand>
        <name>[4Fe-4S] cluster</name>
        <dbReference type="ChEBI" id="CHEBI:49883"/>
    </ligand>
</feature>
<dbReference type="Proteomes" id="UP000320333">
    <property type="component" value="Unassembled WGS sequence"/>
</dbReference>
<dbReference type="GO" id="GO:0016226">
    <property type="term" value="P:iron-sulfur cluster assembly"/>
    <property type="evidence" value="ECO:0007669"/>
    <property type="project" value="UniProtKB-UniRule"/>
</dbReference>
<gene>
    <name evidence="13" type="ORF">CcCBS67573_g03801</name>
</gene>
<name>A0A507FHS9_9FUNG</name>
<evidence type="ECO:0000256" key="2">
    <source>
        <dbReference type="ARBA" id="ARBA00008169"/>
    </source>
</evidence>
<evidence type="ECO:0000256" key="9">
    <source>
        <dbReference type="ARBA" id="ARBA00023128"/>
    </source>
</evidence>
<dbReference type="HAMAP" id="MF_03115">
    <property type="entry name" value="Anamorsin"/>
    <property type="match status" value="1"/>
</dbReference>
<evidence type="ECO:0000313" key="13">
    <source>
        <dbReference type="EMBL" id="TPX74928.1"/>
    </source>
</evidence>
<dbReference type="PANTHER" id="PTHR13273">
    <property type="entry name" value="ANAMORSIN"/>
    <property type="match status" value="1"/>
</dbReference>
<dbReference type="GO" id="GO:0009055">
    <property type="term" value="F:electron transfer activity"/>
    <property type="evidence" value="ECO:0007669"/>
    <property type="project" value="UniProtKB-UniRule"/>
</dbReference>
<dbReference type="InterPro" id="IPR007785">
    <property type="entry name" value="Anamorsin"/>
</dbReference>
<feature type="binding site" evidence="10">
    <location>
        <position position="349"/>
    </location>
    <ligand>
        <name>[4Fe-4S] cluster</name>
        <dbReference type="ChEBI" id="CHEBI:49883"/>
    </ligand>
</feature>
<evidence type="ECO:0000256" key="8">
    <source>
        <dbReference type="ARBA" id="ARBA00023014"/>
    </source>
</evidence>
<feature type="binding site" evidence="10">
    <location>
        <position position="346"/>
    </location>
    <ligand>
        <name>[4Fe-4S] cluster</name>
        <dbReference type="ChEBI" id="CHEBI:49883"/>
    </ligand>
</feature>
<evidence type="ECO:0000256" key="7">
    <source>
        <dbReference type="ARBA" id="ARBA00023004"/>
    </source>
</evidence>
<evidence type="ECO:0000256" key="5">
    <source>
        <dbReference type="ARBA" id="ARBA00022714"/>
    </source>
</evidence>
<feature type="short sequence motif" description="Cx2C motif 1" evidence="10">
    <location>
        <begin position="335"/>
        <end position="338"/>
    </location>
</feature>
<accession>A0A507FHS9</accession>
<comment type="caution">
    <text evidence="10">Lacks conserved residue(s) required for the propagation of feature annotation.</text>
</comment>
<dbReference type="Pfam" id="PF05093">
    <property type="entry name" value="CIAPIN1"/>
    <property type="match status" value="1"/>
</dbReference>
<sequence>MLTSPIANAGDKVLVLGNPAATAQSMQQLHTEVSGAVGRAGKVSFEQIDRLDKISLQPLAHTLALSGFTSPSAFAHSHSTLCALLAALSLGSTLRLKEPVLADSFTAASVLESIAASLPSHFRSRVPTRTAAQLLTDVKLAGFVDASIVSVTPVSDTELREWCSAQCWAIGVNQDESKASAAVDMLIAGWSGRVQIVEVVAKRPAYSVGAVSKLSFGKRKAATSATAATVAPVSAAKVEPVPEKKKVWLISANDDDDDVELEDDEMLLDEEDKKVPVIVPACGDAVAEGKKKKACKNCSCGLADEIEAEDAAIVARIEAEVVVVKPPKKAPTSSCGNCYLGDAFRCGSCPYLGMPAFKPGETVTLGGNLLNDDI</sequence>
<keyword evidence="4 10" id="KW-0963">Cytoplasm</keyword>
<dbReference type="OrthoDB" id="311633at2759"/>
<feature type="region of interest" description="Fe-S binding site B" evidence="10">
    <location>
        <begin position="335"/>
        <end position="349"/>
    </location>
</feature>
<keyword evidence="9 10" id="KW-0496">Mitochondrion</keyword>
<dbReference type="InterPro" id="IPR049011">
    <property type="entry name" value="Anamorsin_N_metazoan"/>
</dbReference>
<keyword evidence="14" id="KW-1185">Reference proteome</keyword>
<comment type="cofactor">
    <cofactor evidence="10">
        <name>[2Fe-2S] cluster</name>
        <dbReference type="ChEBI" id="CHEBI:190135"/>
    </cofactor>
</comment>
<dbReference type="InterPro" id="IPR046408">
    <property type="entry name" value="CIAPIN1"/>
</dbReference>
<feature type="binding site" evidence="10">
    <location>
        <position position="335"/>
    </location>
    <ligand>
        <name>[4Fe-4S] cluster</name>
        <dbReference type="ChEBI" id="CHEBI:49883"/>
    </ligand>
</feature>
<evidence type="ECO:0000256" key="1">
    <source>
        <dbReference type="ARBA" id="ARBA00001966"/>
    </source>
</evidence>
<reference evidence="13 14" key="1">
    <citation type="journal article" date="2019" name="Sci. Rep.">
        <title>Comparative genomics of chytrid fungi reveal insights into the obligate biotrophic and pathogenic lifestyle of Synchytrium endobioticum.</title>
        <authorList>
            <person name="van de Vossenberg B.T.L.H."/>
            <person name="Warris S."/>
            <person name="Nguyen H.D.T."/>
            <person name="van Gent-Pelzer M.P.E."/>
            <person name="Joly D.L."/>
            <person name="van de Geest H.C."/>
            <person name="Bonants P.J.M."/>
            <person name="Smith D.S."/>
            <person name="Levesque C.A."/>
            <person name="van der Lee T.A.J."/>
        </authorList>
    </citation>
    <scope>NUCLEOTIDE SEQUENCE [LARGE SCALE GENOMIC DNA]</scope>
    <source>
        <strain evidence="13 14">CBS 675.73</strain>
    </source>
</reference>
<dbReference type="GO" id="GO:0005758">
    <property type="term" value="C:mitochondrial intermembrane space"/>
    <property type="evidence" value="ECO:0007669"/>
    <property type="project" value="UniProtKB-SubCell"/>
</dbReference>
<keyword evidence="6 10" id="KW-0479">Metal-binding</keyword>
<organism evidence="13 14">
    <name type="scientific">Chytriomyces confervae</name>
    <dbReference type="NCBI Taxonomy" id="246404"/>
    <lineage>
        <taxon>Eukaryota</taxon>
        <taxon>Fungi</taxon>
        <taxon>Fungi incertae sedis</taxon>
        <taxon>Chytridiomycota</taxon>
        <taxon>Chytridiomycota incertae sedis</taxon>
        <taxon>Chytridiomycetes</taxon>
        <taxon>Chytridiales</taxon>
        <taxon>Chytriomycetaceae</taxon>
        <taxon>Chytriomyces</taxon>
    </lineage>
</organism>
<keyword evidence="3 10" id="KW-0004">4Fe-4S</keyword>
<comment type="subcellular location">
    <subcellularLocation>
        <location evidence="10">Cytoplasm</location>
    </subcellularLocation>
    <subcellularLocation>
        <location evidence="10">Mitochondrion intermembrane space</location>
    </subcellularLocation>
</comment>
<dbReference type="Pfam" id="PF20922">
    <property type="entry name" value="Anamorsin_N"/>
    <property type="match status" value="1"/>
</dbReference>
<dbReference type="GO" id="GO:0051537">
    <property type="term" value="F:2 iron, 2 sulfur cluster binding"/>
    <property type="evidence" value="ECO:0007669"/>
    <property type="project" value="UniProtKB-UniRule"/>
</dbReference>
<comment type="domain">
    <text evidence="10">The C-terminal domain binds 2 Fe-S clusters but is otherwise mostly in an intrinsically disordered conformation.</text>
</comment>
<dbReference type="GO" id="GO:0051539">
    <property type="term" value="F:4 iron, 4 sulfur cluster binding"/>
    <property type="evidence" value="ECO:0007669"/>
    <property type="project" value="UniProtKB-KW"/>
</dbReference>
<dbReference type="STRING" id="246404.A0A507FHS9"/>
<proteinExistence type="inferred from homology"/>
<dbReference type="AlphaFoldDB" id="A0A507FHS9"/>
<feature type="binding site" evidence="10">
    <location>
        <position position="295"/>
    </location>
    <ligand>
        <name>[2Fe-2S] cluster</name>
        <dbReference type="ChEBI" id="CHEBI:190135"/>
    </ligand>
</feature>
<comment type="domain">
    <text evidence="10">The twin Cx2C motifs are involved in the recognition by the mitochondrial MIA40-ERV1 disulfide relay system. The formation of 2 disulfide bonds in the Cx2C motifs through dithiol/disulfide exchange reactions effectively traps the protein in the mitochondrial intermembrane space.</text>
</comment>
<feature type="short sequence motif" description="Cx2C motif 2" evidence="10">
    <location>
        <begin position="346"/>
        <end position="349"/>
    </location>
</feature>
<evidence type="ECO:0000256" key="10">
    <source>
        <dbReference type="HAMAP-Rule" id="MF_03115"/>
    </source>
</evidence>
<feature type="binding site" evidence="10">
    <location>
        <position position="300"/>
    </location>
    <ligand>
        <name>[2Fe-2S] cluster</name>
        <dbReference type="ChEBI" id="CHEBI:190135"/>
    </ligand>
</feature>
<keyword evidence="7 10" id="KW-0408">Iron</keyword>
<keyword evidence="5 10" id="KW-0001">2Fe-2S</keyword>
<evidence type="ECO:0000256" key="3">
    <source>
        <dbReference type="ARBA" id="ARBA00022485"/>
    </source>
</evidence>
<dbReference type="EMBL" id="QEAP01000102">
    <property type="protein sequence ID" value="TPX74928.1"/>
    <property type="molecule type" value="Genomic_DNA"/>
</dbReference>
<protein>
    <submittedName>
        <fullName evidence="13">Uncharacterized protein</fullName>
    </submittedName>
</protein>
<comment type="domain">
    <text evidence="10">The N-terminal domain has structural similarity with S-adenosyl-L-methionine-dependent methyltransferases, but does not bind S-adenosyl-L-methionine. It is required for correct assembly of the 2 Fe-S clusters.</text>
</comment>
<comment type="caution">
    <text evidence="13">The sequence shown here is derived from an EMBL/GenBank/DDBJ whole genome shotgun (WGS) entry which is preliminary data.</text>
</comment>
<dbReference type="Gene3D" id="3.40.50.150">
    <property type="entry name" value="Vaccinia Virus protein VP39"/>
    <property type="match status" value="1"/>
</dbReference>
<comment type="cofactor">
    <cofactor evidence="1 10">
        <name>[4Fe-4S] cluster</name>
        <dbReference type="ChEBI" id="CHEBI:49883"/>
    </cofactor>
</comment>
<feature type="binding site" evidence="10">
    <location>
        <position position="282"/>
    </location>
    <ligand>
        <name>[2Fe-2S] cluster</name>
        <dbReference type="ChEBI" id="CHEBI:190135"/>
    </ligand>
</feature>
<dbReference type="GO" id="GO:0046872">
    <property type="term" value="F:metal ion binding"/>
    <property type="evidence" value="ECO:0007669"/>
    <property type="project" value="UniProtKB-KW"/>
</dbReference>
<evidence type="ECO:0000313" key="14">
    <source>
        <dbReference type="Proteomes" id="UP000320333"/>
    </source>
</evidence>
<dbReference type="PANTHER" id="PTHR13273:SF14">
    <property type="entry name" value="ANAMORSIN"/>
    <property type="match status" value="1"/>
</dbReference>
<feature type="domain" description="Anamorsin C-terminal" evidence="11">
    <location>
        <begin position="281"/>
        <end position="365"/>
    </location>
</feature>
<evidence type="ECO:0000259" key="12">
    <source>
        <dbReference type="Pfam" id="PF20922"/>
    </source>
</evidence>
<evidence type="ECO:0000259" key="11">
    <source>
        <dbReference type="Pfam" id="PF05093"/>
    </source>
</evidence>
<dbReference type="InterPro" id="IPR029063">
    <property type="entry name" value="SAM-dependent_MTases_sf"/>
</dbReference>
<feature type="domain" description="Anamorsin N-terminal" evidence="12">
    <location>
        <begin position="10"/>
        <end position="210"/>
    </location>
</feature>
<feature type="binding site" evidence="10">
    <location>
        <position position="298"/>
    </location>
    <ligand>
        <name>[2Fe-2S] cluster</name>
        <dbReference type="ChEBI" id="CHEBI:190135"/>
    </ligand>
</feature>